<dbReference type="Proteomes" id="UP001150238">
    <property type="component" value="Unassembled WGS sequence"/>
</dbReference>
<evidence type="ECO:0000313" key="2">
    <source>
        <dbReference type="EMBL" id="KAJ4493960.1"/>
    </source>
</evidence>
<dbReference type="EMBL" id="JANVFS010000003">
    <property type="protein sequence ID" value="KAJ4493960.1"/>
    <property type="molecule type" value="Genomic_DNA"/>
</dbReference>
<dbReference type="AlphaFoldDB" id="A0A9W9AZ73"/>
<reference evidence="2" key="2">
    <citation type="journal article" date="2023" name="Proc. Natl. Acad. Sci. U.S.A.">
        <title>A global phylogenomic analysis of the shiitake genus Lentinula.</title>
        <authorList>
            <person name="Sierra-Patev S."/>
            <person name="Min B."/>
            <person name="Naranjo-Ortiz M."/>
            <person name="Looney B."/>
            <person name="Konkel Z."/>
            <person name="Slot J.C."/>
            <person name="Sakamoto Y."/>
            <person name="Steenwyk J.L."/>
            <person name="Rokas A."/>
            <person name="Carro J."/>
            <person name="Camarero S."/>
            <person name="Ferreira P."/>
            <person name="Molpeceres G."/>
            <person name="Ruiz-Duenas F.J."/>
            <person name="Serrano A."/>
            <person name="Henrissat B."/>
            <person name="Drula E."/>
            <person name="Hughes K.W."/>
            <person name="Mata J.L."/>
            <person name="Ishikawa N.K."/>
            <person name="Vargas-Isla R."/>
            <person name="Ushijima S."/>
            <person name="Smith C.A."/>
            <person name="Donoghue J."/>
            <person name="Ahrendt S."/>
            <person name="Andreopoulos W."/>
            <person name="He G."/>
            <person name="LaButti K."/>
            <person name="Lipzen A."/>
            <person name="Ng V."/>
            <person name="Riley R."/>
            <person name="Sandor L."/>
            <person name="Barry K."/>
            <person name="Martinez A.T."/>
            <person name="Xiao Y."/>
            <person name="Gibbons J.G."/>
            <person name="Terashima K."/>
            <person name="Grigoriev I.V."/>
            <person name="Hibbett D."/>
        </authorList>
    </citation>
    <scope>NUCLEOTIDE SEQUENCE</scope>
    <source>
        <strain evidence="2">Sp2 HRB7682 ss15</strain>
    </source>
</reference>
<feature type="region of interest" description="Disordered" evidence="1">
    <location>
        <begin position="195"/>
        <end position="216"/>
    </location>
</feature>
<feature type="compositionally biased region" description="Basic and acidic residues" evidence="1">
    <location>
        <begin position="195"/>
        <end position="208"/>
    </location>
</feature>
<accession>A0A9W9AZ73</accession>
<organism evidence="2 3">
    <name type="scientific">Lentinula lateritia</name>
    <dbReference type="NCBI Taxonomy" id="40482"/>
    <lineage>
        <taxon>Eukaryota</taxon>
        <taxon>Fungi</taxon>
        <taxon>Dikarya</taxon>
        <taxon>Basidiomycota</taxon>
        <taxon>Agaricomycotina</taxon>
        <taxon>Agaricomycetes</taxon>
        <taxon>Agaricomycetidae</taxon>
        <taxon>Agaricales</taxon>
        <taxon>Marasmiineae</taxon>
        <taxon>Omphalotaceae</taxon>
        <taxon>Lentinula</taxon>
    </lineage>
</organism>
<evidence type="ECO:0000256" key="1">
    <source>
        <dbReference type="SAM" id="MobiDB-lite"/>
    </source>
</evidence>
<evidence type="ECO:0000313" key="3">
    <source>
        <dbReference type="Proteomes" id="UP001150238"/>
    </source>
</evidence>
<protein>
    <submittedName>
        <fullName evidence="2">Uncharacterized protein</fullName>
    </submittedName>
</protein>
<gene>
    <name evidence="2" type="ORF">C8J55DRAFT_555355</name>
</gene>
<feature type="compositionally biased region" description="Basic and acidic residues" evidence="1">
    <location>
        <begin position="56"/>
        <end position="69"/>
    </location>
</feature>
<proteinExistence type="predicted"/>
<sequence length="395" mass="44503">MSTSPITNLNRPAMQNSGGAVYTCSEADSSKSSQPCPPDRQTSRNDPQARDNSSSEPKDNLSTDHGERIKSKRHHGHQNNTSKDSIVRFCVNRNCNNPIPLDQSHQKCQACRRTYRERRKSHSSTLCGQCGTTILPPGSRYKTCSPCLVLHRERRRQRLALASKGVENEVDSVANGANDVENDADIPVATEMHETESNHDSDNNEEIPHQVSESHNLNARVKTTLMLVEQDNQQRADSINEPLNDVDSSIKYFVDANSSVDQSEKNEKTYVKQEDERLHRELKGEPITSLGFFIDATNPTELKSQMSAWIRRDIAEHAHLNVLNRLLIQTRSEYLQNKLSRSAMTETFDNLSSQLRELADRRLENMPVGFGSILDLIKTSEIVNDNSPSKKQSHS</sequence>
<reference evidence="2" key="1">
    <citation type="submission" date="2022-08" db="EMBL/GenBank/DDBJ databases">
        <authorList>
            <consortium name="DOE Joint Genome Institute"/>
            <person name="Min B."/>
            <person name="Riley R."/>
            <person name="Sierra-Patev S."/>
            <person name="Naranjo-Ortiz M."/>
            <person name="Looney B."/>
            <person name="Konkel Z."/>
            <person name="Slot J.C."/>
            <person name="Sakamoto Y."/>
            <person name="Steenwyk J.L."/>
            <person name="Rokas A."/>
            <person name="Carro J."/>
            <person name="Camarero S."/>
            <person name="Ferreira P."/>
            <person name="Molpeceres G."/>
            <person name="Ruiz-Duenas F.J."/>
            <person name="Serrano A."/>
            <person name="Henrissat B."/>
            <person name="Drula E."/>
            <person name="Hughes K.W."/>
            <person name="Mata J.L."/>
            <person name="Ishikawa N.K."/>
            <person name="Vargas-Isla R."/>
            <person name="Ushijima S."/>
            <person name="Smith C.A."/>
            <person name="Ahrendt S."/>
            <person name="Andreopoulos W."/>
            <person name="He G."/>
            <person name="Labutti K."/>
            <person name="Lipzen A."/>
            <person name="Ng V."/>
            <person name="Sandor L."/>
            <person name="Barry K."/>
            <person name="Martinez A.T."/>
            <person name="Xiao Y."/>
            <person name="Gibbons J.G."/>
            <person name="Terashima K."/>
            <person name="Hibbett D.S."/>
            <person name="Grigoriev I.V."/>
        </authorList>
    </citation>
    <scope>NUCLEOTIDE SEQUENCE</scope>
    <source>
        <strain evidence="2">Sp2 HRB7682 ss15</strain>
    </source>
</reference>
<name>A0A9W9AZ73_9AGAR</name>
<comment type="caution">
    <text evidence="2">The sequence shown here is derived from an EMBL/GenBank/DDBJ whole genome shotgun (WGS) entry which is preliminary data.</text>
</comment>
<feature type="region of interest" description="Disordered" evidence="1">
    <location>
        <begin position="1"/>
        <end position="81"/>
    </location>
</feature>
<feature type="compositionally biased region" description="Polar residues" evidence="1">
    <location>
        <begin position="1"/>
        <end position="18"/>
    </location>
</feature>